<feature type="region of interest" description="Disordered" evidence="2">
    <location>
        <begin position="2131"/>
        <end position="2203"/>
    </location>
</feature>
<feature type="compositionally biased region" description="Basic and acidic residues" evidence="2">
    <location>
        <begin position="2134"/>
        <end position="2147"/>
    </location>
</feature>
<dbReference type="SMART" id="SM00150">
    <property type="entry name" value="SPEC"/>
    <property type="match status" value="4"/>
</dbReference>
<feature type="region of interest" description="Disordered" evidence="2">
    <location>
        <begin position="611"/>
        <end position="644"/>
    </location>
</feature>
<feature type="compositionally biased region" description="Basic and acidic residues" evidence="2">
    <location>
        <begin position="2189"/>
        <end position="2203"/>
    </location>
</feature>
<feature type="compositionally biased region" description="Polar residues" evidence="2">
    <location>
        <begin position="2170"/>
        <end position="2188"/>
    </location>
</feature>
<feature type="compositionally biased region" description="Basic and acidic residues" evidence="2">
    <location>
        <begin position="1915"/>
        <end position="1938"/>
    </location>
</feature>
<feature type="region of interest" description="Disordered" evidence="2">
    <location>
        <begin position="656"/>
        <end position="676"/>
    </location>
</feature>
<evidence type="ECO:0000313" key="3">
    <source>
        <dbReference type="EMBL" id="ODN01320.1"/>
    </source>
</evidence>
<name>A0A1D2N7R9_ORCCI</name>
<feature type="coiled-coil region" evidence="1">
    <location>
        <begin position="1003"/>
        <end position="1034"/>
    </location>
</feature>
<feature type="compositionally biased region" description="Basic and acidic residues" evidence="2">
    <location>
        <begin position="948"/>
        <end position="957"/>
    </location>
</feature>
<evidence type="ECO:0000313" key="4">
    <source>
        <dbReference type="Proteomes" id="UP000094527"/>
    </source>
</evidence>
<feature type="compositionally biased region" description="Low complexity" evidence="2">
    <location>
        <begin position="469"/>
        <end position="481"/>
    </location>
</feature>
<feature type="region of interest" description="Disordered" evidence="2">
    <location>
        <begin position="16"/>
        <end position="73"/>
    </location>
</feature>
<dbReference type="InterPro" id="IPR018159">
    <property type="entry name" value="Spectrin/alpha-actinin"/>
</dbReference>
<accession>A0A1D2N7R9</accession>
<gene>
    <name evidence="3" type="ORF">Ocin01_05367</name>
</gene>
<feature type="compositionally biased region" description="Polar residues" evidence="2">
    <location>
        <begin position="330"/>
        <end position="346"/>
    </location>
</feature>
<comment type="caution">
    <text evidence="3">The sequence shown here is derived from an EMBL/GenBank/DDBJ whole genome shotgun (WGS) entry which is preliminary data.</text>
</comment>
<feature type="compositionally biased region" description="Low complexity" evidence="2">
    <location>
        <begin position="958"/>
        <end position="967"/>
    </location>
</feature>
<feature type="region of interest" description="Disordered" evidence="2">
    <location>
        <begin position="90"/>
        <end position="110"/>
    </location>
</feature>
<feature type="compositionally biased region" description="Low complexity" evidence="2">
    <location>
        <begin position="155"/>
        <end position="178"/>
    </location>
</feature>
<feature type="compositionally biased region" description="Basic and acidic residues" evidence="2">
    <location>
        <begin position="664"/>
        <end position="673"/>
    </location>
</feature>
<feature type="region of interest" description="Disordered" evidence="2">
    <location>
        <begin position="1859"/>
        <end position="1958"/>
    </location>
</feature>
<evidence type="ECO:0000256" key="2">
    <source>
        <dbReference type="SAM" id="MobiDB-lite"/>
    </source>
</evidence>
<feature type="compositionally biased region" description="Polar residues" evidence="2">
    <location>
        <begin position="1129"/>
        <end position="1160"/>
    </location>
</feature>
<organism evidence="3 4">
    <name type="scientific">Orchesella cincta</name>
    <name type="common">Springtail</name>
    <name type="synonym">Podura cincta</name>
    <dbReference type="NCBI Taxonomy" id="48709"/>
    <lineage>
        <taxon>Eukaryota</taxon>
        <taxon>Metazoa</taxon>
        <taxon>Ecdysozoa</taxon>
        <taxon>Arthropoda</taxon>
        <taxon>Hexapoda</taxon>
        <taxon>Collembola</taxon>
        <taxon>Entomobryomorpha</taxon>
        <taxon>Entomobryoidea</taxon>
        <taxon>Orchesellidae</taxon>
        <taxon>Orchesellinae</taxon>
        <taxon>Orchesella</taxon>
    </lineage>
</organism>
<feature type="region of interest" description="Disordered" evidence="2">
    <location>
        <begin position="856"/>
        <end position="973"/>
    </location>
</feature>
<feature type="region of interest" description="Disordered" evidence="2">
    <location>
        <begin position="697"/>
        <end position="730"/>
    </location>
</feature>
<feature type="compositionally biased region" description="Low complexity" evidence="2">
    <location>
        <begin position="706"/>
        <end position="723"/>
    </location>
</feature>
<dbReference type="EMBL" id="LJIJ01000160">
    <property type="protein sequence ID" value="ODN01320.1"/>
    <property type="molecule type" value="Genomic_DNA"/>
</dbReference>
<feature type="compositionally biased region" description="Polar residues" evidence="2">
    <location>
        <begin position="856"/>
        <end position="872"/>
    </location>
</feature>
<keyword evidence="4" id="KW-1185">Reference proteome</keyword>
<dbReference type="SUPFAM" id="SSF46966">
    <property type="entry name" value="Spectrin repeat"/>
    <property type="match status" value="4"/>
</dbReference>
<dbReference type="GO" id="GO:0005737">
    <property type="term" value="C:cytoplasm"/>
    <property type="evidence" value="ECO:0007669"/>
    <property type="project" value="UniProtKB-ARBA"/>
</dbReference>
<evidence type="ECO:0000256" key="1">
    <source>
        <dbReference type="SAM" id="Coils"/>
    </source>
</evidence>
<proteinExistence type="predicted"/>
<reference evidence="3 4" key="1">
    <citation type="journal article" date="2016" name="Genome Biol. Evol.">
        <title>Gene Family Evolution Reflects Adaptation to Soil Environmental Stressors in the Genome of the Collembolan Orchesella cincta.</title>
        <authorList>
            <person name="Faddeeva-Vakhrusheva A."/>
            <person name="Derks M.F."/>
            <person name="Anvar S.Y."/>
            <person name="Agamennone V."/>
            <person name="Suring W."/>
            <person name="Smit S."/>
            <person name="van Straalen N.M."/>
            <person name="Roelofs D."/>
        </authorList>
    </citation>
    <scope>NUCLEOTIDE SEQUENCE [LARGE SCALE GENOMIC DNA]</scope>
    <source>
        <tissue evidence="3">Mixed pool</tissue>
    </source>
</reference>
<feature type="compositionally biased region" description="Basic and acidic residues" evidence="2">
    <location>
        <begin position="1876"/>
        <end position="1886"/>
    </location>
</feature>
<feature type="compositionally biased region" description="Basic and acidic residues" evidence="2">
    <location>
        <begin position="895"/>
        <end position="909"/>
    </location>
</feature>
<feature type="region of interest" description="Disordered" evidence="2">
    <location>
        <begin position="155"/>
        <end position="209"/>
    </location>
</feature>
<feature type="compositionally biased region" description="Basic residues" evidence="2">
    <location>
        <begin position="389"/>
        <end position="400"/>
    </location>
</feature>
<feature type="compositionally biased region" description="Pro residues" evidence="2">
    <location>
        <begin position="457"/>
        <end position="468"/>
    </location>
</feature>
<dbReference type="Proteomes" id="UP000094527">
    <property type="component" value="Unassembled WGS sequence"/>
</dbReference>
<feature type="compositionally biased region" description="Basic and acidic residues" evidence="2">
    <location>
        <begin position="181"/>
        <end position="193"/>
    </location>
</feature>
<feature type="region of interest" description="Disordered" evidence="2">
    <location>
        <begin position="1114"/>
        <end position="1179"/>
    </location>
</feature>
<feature type="compositionally biased region" description="Basic and acidic residues" evidence="2">
    <location>
        <begin position="918"/>
        <end position="929"/>
    </location>
</feature>
<feature type="compositionally biased region" description="Basic residues" evidence="2">
    <location>
        <begin position="1898"/>
        <end position="1909"/>
    </location>
</feature>
<feature type="compositionally biased region" description="Basic and acidic residues" evidence="2">
    <location>
        <begin position="503"/>
        <end position="518"/>
    </location>
</feature>
<feature type="compositionally biased region" description="Basic residues" evidence="2">
    <location>
        <begin position="2148"/>
        <end position="2158"/>
    </location>
</feature>
<protein>
    <submittedName>
        <fullName evidence="3">Uncharacterized protein</fullName>
    </submittedName>
</protein>
<feature type="region of interest" description="Disordered" evidence="2">
    <location>
        <begin position="307"/>
        <end position="552"/>
    </location>
</feature>
<keyword evidence="1" id="KW-0175">Coiled coil</keyword>
<sequence>MYIRLEALAKDVLEQETASPGIVQAEHVPQATSQISMSPPEPVPKAPSPELSTALESYEATPEEQPPSDLLTYEPSPVNIQEIRPQEHDTTMLPSTSATGDARSLKSVEETTVVIPPTESVQEHTLDNGDRVFTRVQRTVVVNQRKEVVQSCQVASASSSIDPNLSSSPTTTWTSSQSYEGQRDTVIRDDGDGPKVSTQESSRVKTAEGTPDNLQVREMAYRSVTPEFVEQIEDFEVPRAVPPENVSLIHMPTQQTTVESEGDSLTVRVRQVTRHVTRRIIRKRRRIIRKVVIIDGVERITEEVIEEPDEVDEQTSQISSGPVFDYVSTGAGQPQPTEERTQSPYVTISEVDSGDAASVSLGMSDEEGGSSEEGSTRAELGVPSPSSSKLKKKKRSKKGKQSKEDSEVSELVQGSPPEDVEALLKVVKIEETKKRKEKKSKKRDRETTTKTEDEPKPATPSPSEPVPIPVSSSKEPSPTSSDLQSPDEVESRLEITVITPTQYRKEREESRRTQSRLDDSEDTAADISFADDSLNIATPSPMIPEEKDVFEGDEKPIEAIPEDDVEMVDHVKFEIAVAHELTTGKTDREQPFEIHTVIQKTPDLTVEELTTKKEEESAPPDRVQLTVDVPAEQPTDTKPQGEIFTVVLPTEEIIIAEKVSPKPKSPEVPEPDQKLTQPVEAAELPELVEASEDLVGEVSKAERVPKPTLQQEPEPTTETSQQEFPSEQKTEKVVTKWQNLKAMESDLKNYLNEVQAELQDLQFDVTSYSALEKLRDDLQSIMRQFVSHESFRYNIHELANELMISDPENTTALQGIINNSNMEWENVQTKLNDRWSNVAQAFEDNRPLKEDIHGSTWETSAENQEVLTSSDPDSAEPKVVESKSPLSPSVQEPESAVKETTPEEPDAKQTKKKKSKKEKKDDELQKEVSKIPQSEEPVTDKAPSSKEASPEQVKEVIPESSEAPAAASKKDEEVIVPEISPEPEKELIPDLKTEKVVTQWQNLKAKESDLKNYLNEVQAELQDLQLDANSYSSLEKHQDDLQSIMRQFASHESFKCNIYELANELMISDPENTTELQGIIKNSNTEWNKVEAMLNERLSNIVLVLNQTRPAQEEMLEASVETSPEDQEALTTSVPDSKQPDLSLSSQKSLEPESTAQETLSVIPAPTQPKKKSKNEKKVEETVKEITELPQSPTSTFVEVTLSKVADTIIHEISPAPEKEATPEQFKEDIEDFTQQASPAQKTEKVVTQWQNLKAMESDLKNYLNEVQSELQDLQFDVTSYSSLEKHRAELQSVMDQFNKHESFKTNIHELANELKISDPESETILQDIVNNSNREWDNVQAKLNQNVSYIIQLLEDNRPVKTDLVVASLETSSEQEKDAIPEPDKKVVLKPSKNVEVVIPEPTKDIPLEHAKEYIAEQSLTEQPTKIIQETTEELSPLQLQEPTTIPDVELSPEEAHETFAEQKEDDVPDLSKEISPLQKTSIIQWRKLKAMESDLRNYLSEVQAELKDLQPNQASYPRDLQSVMDQFAKNGSFKTNIHTLANELVITDPESAETLQIIIKNSDAEWDKVQSELNDKLANIRILELEQLEPAVRPETEVSTEVQELVRKESEPVQESVTESLEPIKEPLPVVVSLPTPTEEASAEPVTESFATLVEDVTVEPIVEIIPARAEPLKEFALQTEDEISPQNLETTTQLDKEISPEIVTTDSLEPSKDSSKASDQDVPVETAIKWQWDQLRAMESDLNNYLREVQAELKDLKIDQPSYSQDLQGIIDQLPKHESFKTKIHYLANELMVTDPENAFTLQGIIENSDEEWNKVQAELNDKLTNMPSEQPEPTVEVKEMIPEIEAHAEVHELVSKADDSVKSEVPPIASAKKLEETPKVVADDVEPEDGTDAKKRKKKKAKGKKLVSEVSSEKDSSPPKSSEESKIEDQKVVLEEASPAELSIPVPTEDSKLDEDKHVVVETASPADVPDVPEISEQTIETKPSSLPDETEMINVQWRRLRTMESDLKNYLNEVQAELQDLQVDETSYSELQKLHAELQAIMEQFSSHESFKTNIHELATELMIADAKNVAELIDIIENSNTEWYKVQTVLNDKCSIMINAQASLQEQTEPTKETLEPKITALVTESSELAKAEMPEEESSKKKSKRSRKKKGKQADTETAPEESISSPDVSFDENISGTSPEESLKTVEDVPEEKKT</sequence>
<feature type="compositionally biased region" description="Basic and acidic residues" evidence="2">
    <location>
        <begin position="443"/>
        <end position="456"/>
    </location>
</feature>